<dbReference type="Proteomes" id="UP000231067">
    <property type="component" value="Unassembled WGS sequence"/>
</dbReference>
<keyword evidence="1" id="KW-0949">S-adenosyl-L-methionine</keyword>
<dbReference type="PANTHER" id="PTHR11228:SF27">
    <property type="entry name" value="GLYCYL-RADICAL ENZYME ACTIVATING ENZYME MJ1227-RELATED"/>
    <property type="match status" value="1"/>
</dbReference>
<evidence type="ECO:0000256" key="4">
    <source>
        <dbReference type="ARBA" id="ARBA00023014"/>
    </source>
</evidence>
<dbReference type="SUPFAM" id="SSF102114">
    <property type="entry name" value="Radical SAM enzymes"/>
    <property type="match status" value="1"/>
</dbReference>
<proteinExistence type="predicted"/>
<dbReference type="AlphaFoldDB" id="A0A2H0A7D0"/>
<dbReference type="InterPro" id="IPR007197">
    <property type="entry name" value="rSAM"/>
</dbReference>
<dbReference type="InterPro" id="IPR058240">
    <property type="entry name" value="rSAM_sf"/>
</dbReference>
<dbReference type="GO" id="GO:0003824">
    <property type="term" value="F:catalytic activity"/>
    <property type="evidence" value="ECO:0007669"/>
    <property type="project" value="InterPro"/>
</dbReference>
<name>A0A2H0A7D0_9BACT</name>
<dbReference type="Gene3D" id="3.20.20.70">
    <property type="entry name" value="Aldolase class I"/>
    <property type="match status" value="1"/>
</dbReference>
<feature type="domain" description="Radical SAM core" evidence="5">
    <location>
        <begin position="16"/>
        <end position="225"/>
    </location>
</feature>
<evidence type="ECO:0000256" key="3">
    <source>
        <dbReference type="ARBA" id="ARBA00023004"/>
    </source>
</evidence>
<dbReference type="PANTHER" id="PTHR11228">
    <property type="entry name" value="RADICAL SAM DOMAIN PROTEIN"/>
    <property type="match status" value="1"/>
</dbReference>
<dbReference type="InterPro" id="IPR050377">
    <property type="entry name" value="Radical_SAM_PqqE_MftC-like"/>
</dbReference>
<dbReference type="CDD" id="cd01335">
    <property type="entry name" value="Radical_SAM"/>
    <property type="match status" value="1"/>
</dbReference>
<dbReference type="PROSITE" id="PS51918">
    <property type="entry name" value="RADICAL_SAM"/>
    <property type="match status" value="1"/>
</dbReference>
<comment type="caution">
    <text evidence="6">The sequence shown here is derived from an EMBL/GenBank/DDBJ whole genome shotgun (WGS) entry which is preliminary data.</text>
</comment>
<evidence type="ECO:0000256" key="1">
    <source>
        <dbReference type="ARBA" id="ARBA00022691"/>
    </source>
</evidence>
<organism evidence="6 7">
    <name type="scientific">Candidatus Desantisbacteria bacterium CG23_combo_of_CG06-09_8_20_14_all_40_23</name>
    <dbReference type="NCBI Taxonomy" id="1974550"/>
    <lineage>
        <taxon>Bacteria</taxon>
        <taxon>Candidatus Desantisiibacteriota</taxon>
    </lineage>
</organism>
<dbReference type="SFLD" id="SFLDS00029">
    <property type="entry name" value="Radical_SAM"/>
    <property type="match status" value="1"/>
</dbReference>
<evidence type="ECO:0000256" key="2">
    <source>
        <dbReference type="ARBA" id="ARBA00022723"/>
    </source>
</evidence>
<dbReference type="GO" id="GO:0051536">
    <property type="term" value="F:iron-sulfur cluster binding"/>
    <property type="evidence" value="ECO:0007669"/>
    <property type="project" value="UniProtKB-KW"/>
</dbReference>
<dbReference type="InterPro" id="IPR013785">
    <property type="entry name" value="Aldolase_TIM"/>
</dbReference>
<dbReference type="GO" id="GO:0046872">
    <property type="term" value="F:metal ion binding"/>
    <property type="evidence" value="ECO:0007669"/>
    <property type="project" value="UniProtKB-KW"/>
</dbReference>
<reference evidence="6 7" key="1">
    <citation type="submission" date="2017-09" db="EMBL/GenBank/DDBJ databases">
        <title>Depth-based differentiation of microbial function through sediment-hosted aquifers and enrichment of novel symbionts in the deep terrestrial subsurface.</title>
        <authorList>
            <person name="Probst A.J."/>
            <person name="Ladd B."/>
            <person name="Jarett J.K."/>
            <person name="Geller-Mcgrath D.E."/>
            <person name="Sieber C.M."/>
            <person name="Emerson J.B."/>
            <person name="Anantharaman K."/>
            <person name="Thomas B.C."/>
            <person name="Malmstrom R."/>
            <person name="Stieglmeier M."/>
            <person name="Klingl A."/>
            <person name="Woyke T."/>
            <person name="Ryan C.M."/>
            <person name="Banfield J.F."/>
        </authorList>
    </citation>
    <scope>NUCLEOTIDE SEQUENCE [LARGE SCALE GENOMIC DNA]</scope>
    <source>
        <strain evidence="6">CG23_combo_of_CG06-09_8_20_14_all_40_23</strain>
    </source>
</reference>
<dbReference type="SFLD" id="SFLDG01094">
    <property type="entry name" value="Uncharacterised_Radical_SAM_Su"/>
    <property type="match status" value="1"/>
</dbReference>
<evidence type="ECO:0000313" key="6">
    <source>
        <dbReference type="EMBL" id="PIP41344.1"/>
    </source>
</evidence>
<evidence type="ECO:0000259" key="5">
    <source>
        <dbReference type="PROSITE" id="PS51918"/>
    </source>
</evidence>
<keyword evidence="4" id="KW-0411">Iron-sulfur</keyword>
<dbReference type="Pfam" id="PF04055">
    <property type="entry name" value="Radical_SAM"/>
    <property type="match status" value="1"/>
</dbReference>
<dbReference type="NCBIfam" id="TIGR02495">
    <property type="entry name" value="NrdG2"/>
    <property type="match status" value="1"/>
</dbReference>
<protein>
    <submittedName>
        <fullName evidence="6">Anaerobic ribonucleoside-triphosphate reductase activating protein</fullName>
    </submittedName>
</protein>
<dbReference type="InterPro" id="IPR012840">
    <property type="entry name" value="NrdG2"/>
</dbReference>
<dbReference type="EMBL" id="PCSH01000068">
    <property type="protein sequence ID" value="PIP41344.1"/>
    <property type="molecule type" value="Genomic_DNA"/>
</dbReference>
<keyword evidence="3" id="KW-0408">Iron</keyword>
<accession>A0A2H0A7D0</accession>
<gene>
    <name evidence="6" type="ORF">COX18_03620</name>
</gene>
<keyword evidence="2" id="KW-0479">Metal-binding</keyword>
<evidence type="ECO:0000313" key="7">
    <source>
        <dbReference type="Proteomes" id="UP000231067"/>
    </source>
</evidence>
<sequence length="235" mass="26767">MTIIIKGFIEMSMLDWEGKIVSTLYLPNCNLRCPYCHNSGLVINPEQYDTIPFETVRDYLMRQQGWIDGVCISGGEPCLYEDLPDFIRGLRNAGALIKLDTNGSFPDMLQRLFDERLIDYIAMDIKAPLNTYALLTGIRDEAIGERIKQSIRIIMNSGIDYEFRTTVVPTLHTKEILVAMAGLIRGAKKYALQAFVPNNPIDPEYRKITPYSDVQMQDMQQAVLSYVQRCVLRGV</sequence>